<dbReference type="VEuPathDB" id="CryptoDB:Vbra_18402"/>
<dbReference type="PANTHER" id="PTHR24347">
    <property type="entry name" value="SERINE/THREONINE-PROTEIN KINASE"/>
    <property type="match status" value="1"/>
</dbReference>
<sequence length="241" mass="26409">MASRRARFMGAQAEIWKLSGGKAAKVLGEKYSRGGRLFRPTYRLYAEKGLASCPNIVRLLESFDVASAGRTCILMEFIEGQGVWELGGCVGEGEAKTITRDLLRALAYLHRRHLAHHDVKPENLMRRADDSTVLIDLDLMKEDLSGEGAAEDMMWAGVALLRVMGVDADKAEDIAVTQRTEAGVRAALANELPEPPSRDLLSLIVSIFSGASAEEALKHPWLAPSAPLAHTLFCPHRHTDH</sequence>
<dbReference type="InterPro" id="IPR011009">
    <property type="entry name" value="Kinase-like_dom_sf"/>
</dbReference>
<dbReference type="EMBL" id="CDMY01000766">
    <property type="protein sequence ID" value="CEM32848.1"/>
    <property type="molecule type" value="Genomic_DNA"/>
</dbReference>
<dbReference type="STRING" id="1169540.A0A0G4GR77"/>
<keyword evidence="3" id="KW-1185">Reference proteome</keyword>
<organism evidence="2 3">
    <name type="scientific">Vitrella brassicaformis (strain CCMP3155)</name>
    <dbReference type="NCBI Taxonomy" id="1169540"/>
    <lineage>
        <taxon>Eukaryota</taxon>
        <taxon>Sar</taxon>
        <taxon>Alveolata</taxon>
        <taxon>Colpodellida</taxon>
        <taxon>Vitrellaceae</taxon>
        <taxon>Vitrella</taxon>
    </lineage>
</organism>
<dbReference type="PROSITE" id="PS50011">
    <property type="entry name" value="PROTEIN_KINASE_DOM"/>
    <property type="match status" value="1"/>
</dbReference>
<dbReference type="Pfam" id="PF00069">
    <property type="entry name" value="Pkinase"/>
    <property type="match status" value="1"/>
</dbReference>
<dbReference type="PhylomeDB" id="A0A0G4GR77"/>
<dbReference type="OrthoDB" id="4062651at2759"/>
<dbReference type="InterPro" id="IPR000719">
    <property type="entry name" value="Prot_kinase_dom"/>
</dbReference>
<dbReference type="Gene3D" id="1.10.510.10">
    <property type="entry name" value="Transferase(Phosphotransferase) domain 1"/>
    <property type="match status" value="1"/>
</dbReference>
<gene>
    <name evidence="2" type="ORF">Vbra_18402</name>
</gene>
<evidence type="ECO:0000313" key="3">
    <source>
        <dbReference type="Proteomes" id="UP000041254"/>
    </source>
</evidence>
<dbReference type="SUPFAM" id="SSF56112">
    <property type="entry name" value="Protein kinase-like (PK-like)"/>
    <property type="match status" value="1"/>
</dbReference>
<dbReference type="InParanoid" id="A0A0G4GR77"/>
<dbReference type="GO" id="GO:0005524">
    <property type="term" value="F:ATP binding"/>
    <property type="evidence" value="ECO:0007669"/>
    <property type="project" value="InterPro"/>
</dbReference>
<dbReference type="AlphaFoldDB" id="A0A0G4GR77"/>
<evidence type="ECO:0000259" key="1">
    <source>
        <dbReference type="PROSITE" id="PS50011"/>
    </source>
</evidence>
<protein>
    <recommendedName>
        <fullName evidence="1">Protein kinase domain-containing protein</fullName>
    </recommendedName>
</protein>
<reference evidence="2 3" key="1">
    <citation type="submission" date="2014-11" db="EMBL/GenBank/DDBJ databases">
        <authorList>
            <person name="Zhu J."/>
            <person name="Qi W."/>
            <person name="Song R."/>
        </authorList>
    </citation>
    <scope>NUCLEOTIDE SEQUENCE [LARGE SCALE GENOMIC DNA]</scope>
</reference>
<dbReference type="GO" id="GO:0004672">
    <property type="term" value="F:protein kinase activity"/>
    <property type="evidence" value="ECO:0007669"/>
    <property type="project" value="InterPro"/>
</dbReference>
<evidence type="ECO:0000313" key="2">
    <source>
        <dbReference type="EMBL" id="CEM32848.1"/>
    </source>
</evidence>
<name>A0A0G4GR77_VITBC</name>
<proteinExistence type="predicted"/>
<accession>A0A0G4GR77</accession>
<feature type="domain" description="Protein kinase" evidence="1">
    <location>
        <begin position="1"/>
        <end position="241"/>
    </location>
</feature>
<dbReference type="SMART" id="SM00220">
    <property type="entry name" value="S_TKc"/>
    <property type="match status" value="1"/>
</dbReference>
<dbReference type="Proteomes" id="UP000041254">
    <property type="component" value="Unassembled WGS sequence"/>
</dbReference>